<reference evidence="3 4" key="1">
    <citation type="submission" date="2024-06" db="EMBL/GenBank/DDBJ databases">
        <authorList>
            <person name="Kraege A."/>
            <person name="Thomma B."/>
        </authorList>
    </citation>
    <scope>NUCLEOTIDE SEQUENCE [LARGE SCALE GENOMIC DNA]</scope>
</reference>
<evidence type="ECO:0000256" key="2">
    <source>
        <dbReference type="SAM" id="SignalP"/>
    </source>
</evidence>
<accession>A0ABP1FLS3</accession>
<name>A0ABP1FLS3_9CHLO</name>
<comment type="caution">
    <text evidence="3">The sequence shown here is derived from an EMBL/GenBank/DDBJ whole genome shotgun (WGS) entry which is preliminary data.</text>
</comment>
<keyword evidence="4" id="KW-1185">Reference proteome</keyword>
<feature type="region of interest" description="Disordered" evidence="1">
    <location>
        <begin position="213"/>
        <end position="261"/>
    </location>
</feature>
<dbReference type="EMBL" id="CAXHTA020000003">
    <property type="protein sequence ID" value="CAL5220346.1"/>
    <property type="molecule type" value="Genomic_DNA"/>
</dbReference>
<evidence type="ECO:0000313" key="4">
    <source>
        <dbReference type="Proteomes" id="UP001497392"/>
    </source>
</evidence>
<dbReference type="Proteomes" id="UP001497392">
    <property type="component" value="Unassembled WGS sequence"/>
</dbReference>
<feature type="signal peptide" evidence="2">
    <location>
        <begin position="1"/>
        <end position="19"/>
    </location>
</feature>
<evidence type="ECO:0000313" key="3">
    <source>
        <dbReference type="EMBL" id="CAL5220346.1"/>
    </source>
</evidence>
<keyword evidence="2" id="KW-0732">Signal</keyword>
<feature type="compositionally biased region" description="Low complexity" evidence="1">
    <location>
        <begin position="252"/>
        <end position="261"/>
    </location>
</feature>
<feature type="chain" id="PRO_5047357955" evidence="2">
    <location>
        <begin position="20"/>
        <end position="261"/>
    </location>
</feature>
<feature type="compositionally biased region" description="Basic and acidic residues" evidence="1">
    <location>
        <begin position="241"/>
        <end position="251"/>
    </location>
</feature>
<organism evidence="3 4">
    <name type="scientific">Coccomyxa viridis</name>
    <dbReference type="NCBI Taxonomy" id="1274662"/>
    <lineage>
        <taxon>Eukaryota</taxon>
        <taxon>Viridiplantae</taxon>
        <taxon>Chlorophyta</taxon>
        <taxon>core chlorophytes</taxon>
        <taxon>Trebouxiophyceae</taxon>
        <taxon>Trebouxiophyceae incertae sedis</taxon>
        <taxon>Coccomyxaceae</taxon>
        <taxon>Coccomyxa</taxon>
    </lineage>
</organism>
<gene>
    <name evidence="3" type="primary">g2342</name>
    <name evidence="3" type="ORF">VP750_LOCUS2005</name>
</gene>
<evidence type="ECO:0000256" key="1">
    <source>
        <dbReference type="SAM" id="MobiDB-lite"/>
    </source>
</evidence>
<sequence>MVAKATVAIFIALCAAAGARELQQAPSPAPTMLPIADMAFILSADKAVFTDATHLELQNASSSAQYYGAGARAGVIPTGTFLNGTLGAPYVAADGMWLNTPTTTLIGINSENVQQAVVLSLASPVPNSGEKTVVFTVTEIGTAAVKTSEGVANKALKDTNELLTSVQPGTTLYDAAIFVDSNKESMAPPAQTERGAGGVGGGFSGGVGAGGGGHTGSGASAAFGGGGSRGGNANPAAYARSGDDNRRRDWNNRWGNNGWGK</sequence>
<proteinExistence type="predicted"/>
<protein>
    <submittedName>
        <fullName evidence="3">G2342 protein</fullName>
    </submittedName>
</protein>